<dbReference type="InterPro" id="IPR000210">
    <property type="entry name" value="BTB/POZ_dom"/>
</dbReference>
<dbReference type="AlphaFoldDB" id="A0AB34KP74"/>
<dbReference type="InterPro" id="IPR011333">
    <property type="entry name" value="SKP1/BTB/POZ_sf"/>
</dbReference>
<comment type="caution">
    <text evidence="2">The sequence shown here is derived from an EMBL/GenBank/DDBJ whole genome shotgun (WGS) entry which is preliminary data.</text>
</comment>
<protein>
    <recommendedName>
        <fullName evidence="1">BTB domain-containing protein</fullName>
    </recommendedName>
</protein>
<name>A0AB34KP74_9PEZI</name>
<keyword evidence="3" id="KW-1185">Reference proteome</keyword>
<sequence length="326" mass="36503">MATPDSFDHTVARTSFPPPTIDMVFVKGSARAFTPFKGVAYCVSNPEIGPVEAYQSISAHPHFRALSPEEIRLQEHKSGTSGRLYSASVGYVNAIFGSPANVRPVRSERAFLKGPKVLGHEIVTFQVGSPPGAKFSVHESVIVHRSEFVRLSLRGDWKEARERVISLPLDDPIVFSHYQQYLYSGCVFTKGLDTGTNRTNEFELLVKMYIFGEKMVDNGFKDVVIDAIIDKTSNHHCFDTRLTSLVYDGTPTNSPLRRLWMEVYYFAGNVEWLQEKHVGAPISAEFVHAFSLFQMQQRVGSEKPMWADGDCTYHSHGDGACYRGPN</sequence>
<evidence type="ECO:0000313" key="2">
    <source>
        <dbReference type="EMBL" id="KAL1585085.1"/>
    </source>
</evidence>
<dbReference type="PROSITE" id="PS50097">
    <property type="entry name" value="BTB"/>
    <property type="match status" value="1"/>
</dbReference>
<dbReference type="PANTHER" id="PTHR47843">
    <property type="entry name" value="BTB DOMAIN-CONTAINING PROTEIN-RELATED"/>
    <property type="match status" value="1"/>
</dbReference>
<dbReference type="Gene3D" id="3.30.710.10">
    <property type="entry name" value="Potassium Channel Kv1.1, Chain A"/>
    <property type="match status" value="1"/>
</dbReference>
<evidence type="ECO:0000259" key="1">
    <source>
        <dbReference type="PROSITE" id="PS50097"/>
    </source>
</evidence>
<dbReference type="GeneID" id="96007881"/>
<feature type="domain" description="BTB" evidence="1">
    <location>
        <begin position="121"/>
        <end position="191"/>
    </location>
</feature>
<dbReference type="SUPFAM" id="SSF54695">
    <property type="entry name" value="POZ domain"/>
    <property type="match status" value="1"/>
</dbReference>
<evidence type="ECO:0000313" key="3">
    <source>
        <dbReference type="Proteomes" id="UP000803884"/>
    </source>
</evidence>
<gene>
    <name evidence="2" type="ORF">WHR41_06438</name>
</gene>
<dbReference type="EMBL" id="JAAQHG020000021">
    <property type="protein sequence ID" value="KAL1585085.1"/>
    <property type="molecule type" value="Genomic_DNA"/>
</dbReference>
<accession>A0AB34KP74</accession>
<proteinExistence type="predicted"/>
<dbReference type="RefSeq" id="XP_069228191.1">
    <property type="nucleotide sequence ID" value="XM_069375043.1"/>
</dbReference>
<organism evidence="2 3">
    <name type="scientific">Cladosporium halotolerans</name>
    <dbReference type="NCBI Taxonomy" id="1052096"/>
    <lineage>
        <taxon>Eukaryota</taxon>
        <taxon>Fungi</taxon>
        <taxon>Dikarya</taxon>
        <taxon>Ascomycota</taxon>
        <taxon>Pezizomycotina</taxon>
        <taxon>Dothideomycetes</taxon>
        <taxon>Dothideomycetidae</taxon>
        <taxon>Cladosporiales</taxon>
        <taxon>Cladosporiaceae</taxon>
        <taxon>Cladosporium</taxon>
    </lineage>
</organism>
<dbReference type="PANTHER" id="PTHR47843:SF2">
    <property type="entry name" value="BTB DOMAIN-CONTAINING PROTEIN"/>
    <property type="match status" value="1"/>
</dbReference>
<reference evidence="2 3" key="1">
    <citation type="journal article" date="2020" name="Microbiol. Resour. Announc.">
        <title>Draft Genome Sequence of a Cladosporium Species Isolated from the Mesophotic Ascidian Didemnum maculosum.</title>
        <authorList>
            <person name="Gioti A."/>
            <person name="Siaperas R."/>
            <person name="Nikolaivits E."/>
            <person name="Le Goff G."/>
            <person name="Ouazzani J."/>
            <person name="Kotoulas G."/>
            <person name="Topakas E."/>
        </authorList>
    </citation>
    <scope>NUCLEOTIDE SEQUENCE [LARGE SCALE GENOMIC DNA]</scope>
    <source>
        <strain evidence="2 3">TM138-S3</strain>
    </source>
</reference>
<dbReference type="Proteomes" id="UP000803884">
    <property type="component" value="Unassembled WGS sequence"/>
</dbReference>